<dbReference type="Proteomes" id="UP000051565">
    <property type="component" value="Unassembled WGS sequence"/>
</dbReference>
<dbReference type="STRING" id="53444.AYR59_02585"/>
<comment type="caution">
    <text evidence="2">The sequence shown here is derived from an EMBL/GenBank/DDBJ whole genome shotgun (WGS) entry which is preliminary data.</text>
</comment>
<dbReference type="PATRIC" id="fig|1122148.6.peg.1142"/>
<dbReference type="GeneID" id="61249761"/>
<dbReference type="AlphaFoldDB" id="A0A0R2JX85"/>
<sequence>MDFVDLMKKENLYTHLKCKNLKKGYVDFKELDKFNRPRGATAYLTKDNLLYKKRRTSKYKPSGWQNGHINYKQKFYNRGHIIAFHFLNNINDNGNYENGKTGTWDNRKNIFTQTSNSNLNVMKHIEDGITKELENNNKIIYSVNLYYQCKNDLVAKGIFIQVMYNDIPMVEKDCFIYNNQPGFTIDYKTGIFYKNNNY</sequence>
<dbReference type="InterPro" id="IPR044927">
    <property type="entry name" value="Endonuclea_NS_2"/>
</dbReference>
<dbReference type="Pfam" id="PF13930">
    <property type="entry name" value="Endonuclea_NS_2"/>
    <property type="match status" value="1"/>
</dbReference>
<name>A0A0R2JX85_9LACO</name>
<accession>A0A0R2JX85</accession>
<evidence type="ECO:0000313" key="3">
    <source>
        <dbReference type="Proteomes" id="UP000051565"/>
    </source>
</evidence>
<proteinExistence type="predicted"/>
<protein>
    <recommendedName>
        <fullName evidence="1">Type VII secretion system protein EssD-like domain-containing protein</fullName>
    </recommendedName>
</protein>
<organism evidence="2 3">
    <name type="scientific">Fructilactobacillus lindneri DSM 20690 = JCM 11027</name>
    <dbReference type="NCBI Taxonomy" id="1122148"/>
    <lineage>
        <taxon>Bacteria</taxon>
        <taxon>Bacillati</taxon>
        <taxon>Bacillota</taxon>
        <taxon>Bacilli</taxon>
        <taxon>Lactobacillales</taxon>
        <taxon>Lactobacillaceae</taxon>
        <taxon>Fructilactobacillus</taxon>
    </lineage>
</organism>
<keyword evidence="3" id="KW-1185">Reference proteome</keyword>
<feature type="domain" description="Type VII secretion system protein EssD-like" evidence="1">
    <location>
        <begin position="24"/>
        <end position="159"/>
    </location>
</feature>
<dbReference type="EMBL" id="JQBT01000033">
    <property type="protein sequence ID" value="KRN78836.1"/>
    <property type="molecule type" value="Genomic_DNA"/>
</dbReference>
<gene>
    <name evidence="2" type="ORF">IV52_GL001116</name>
</gene>
<evidence type="ECO:0000259" key="1">
    <source>
        <dbReference type="Pfam" id="PF13930"/>
    </source>
</evidence>
<dbReference type="RefSeq" id="WP_054646045.1">
    <property type="nucleotide sequence ID" value="NZ_FUXS01000002.1"/>
</dbReference>
<dbReference type="OrthoDB" id="9783680at2"/>
<reference evidence="2 3" key="1">
    <citation type="journal article" date="2015" name="Genome Announc.">
        <title>Expanding the biotechnology potential of lactobacilli through comparative genomics of 213 strains and associated genera.</title>
        <authorList>
            <person name="Sun Z."/>
            <person name="Harris H.M."/>
            <person name="McCann A."/>
            <person name="Guo C."/>
            <person name="Argimon S."/>
            <person name="Zhang W."/>
            <person name="Yang X."/>
            <person name="Jeffery I.B."/>
            <person name="Cooney J.C."/>
            <person name="Kagawa T.F."/>
            <person name="Liu W."/>
            <person name="Song Y."/>
            <person name="Salvetti E."/>
            <person name="Wrobel A."/>
            <person name="Rasinkangas P."/>
            <person name="Parkhill J."/>
            <person name="Rea M.C."/>
            <person name="O'Sullivan O."/>
            <person name="Ritari J."/>
            <person name="Douillard F.P."/>
            <person name="Paul Ross R."/>
            <person name="Yang R."/>
            <person name="Briner A.E."/>
            <person name="Felis G.E."/>
            <person name="de Vos W.M."/>
            <person name="Barrangou R."/>
            <person name="Klaenhammer T.R."/>
            <person name="Caufield P.W."/>
            <person name="Cui Y."/>
            <person name="Zhang H."/>
            <person name="O'Toole P.W."/>
        </authorList>
    </citation>
    <scope>NUCLEOTIDE SEQUENCE [LARGE SCALE GENOMIC DNA]</scope>
    <source>
        <strain evidence="2 3">DSM 20690</strain>
    </source>
</reference>
<dbReference type="Gene3D" id="3.40.570.10">
    <property type="entry name" value="Extracellular Endonuclease, subunit A"/>
    <property type="match status" value="1"/>
</dbReference>
<dbReference type="InterPro" id="IPR044929">
    <property type="entry name" value="DNA/RNA_non-sp_Endonuclease_sf"/>
</dbReference>
<evidence type="ECO:0000313" key="2">
    <source>
        <dbReference type="EMBL" id="KRN78836.1"/>
    </source>
</evidence>